<gene>
    <name evidence="2" type="ORF">EY643_13095</name>
</gene>
<dbReference type="InterPro" id="IPR007359">
    <property type="entry name" value="SigmaE_reg_RseC_MucC"/>
</dbReference>
<feature type="transmembrane region" description="Helical" evidence="1">
    <location>
        <begin position="109"/>
        <end position="128"/>
    </location>
</feature>
<evidence type="ECO:0000313" key="2">
    <source>
        <dbReference type="EMBL" id="QFU76518.1"/>
    </source>
</evidence>
<keyword evidence="1" id="KW-1133">Transmembrane helix</keyword>
<dbReference type="EMBL" id="CP036422">
    <property type="protein sequence ID" value="QFU76518.1"/>
    <property type="molecule type" value="Genomic_DNA"/>
</dbReference>
<dbReference type="PANTHER" id="PTHR35867">
    <property type="entry name" value="PROTEIN RSEC"/>
    <property type="match status" value="1"/>
</dbReference>
<reference evidence="2 3" key="1">
    <citation type="submission" date="2019-02" db="EMBL/GenBank/DDBJ databases">
        <authorList>
            <person name="Li S.-H."/>
        </authorList>
    </citation>
    <scope>NUCLEOTIDE SEQUENCE [LARGE SCALE GENOMIC DNA]</scope>
    <source>
        <strain evidence="2 3">IMCC14385</strain>
    </source>
</reference>
<dbReference type="RefSeq" id="WP_153239660.1">
    <property type="nucleotide sequence ID" value="NZ_CP036422.1"/>
</dbReference>
<evidence type="ECO:0000256" key="1">
    <source>
        <dbReference type="SAM" id="Phobius"/>
    </source>
</evidence>
<dbReference type="AlphaFoldDB" id="A0A5P9NNN2"/>
<dbReference type="InterPro" id="IPR026268">
    <property type="entry name" value="RseC"/>
</dbReference>
<evidence type="ECO:0000313" key="3">
    <source>
        <dbReference type="Proteomes" id="UP000326287"/>
    </source>
</evidence>
<dbReference type="PANTHER" id="PTHR35867:SF1">
    <property type="entry name" value="PROTEIN RSEC"/>
    <property type="match status" value="1"/>
</dbReference>
<dbReference type="OrthoDB" id="9795854at2"/>
<dbReference type="PIRSF" id="PIRSF004923">
    <property type="entry name" value="RseC"/>
    <property type="match status" value="1"/>
</dbReference>
<keyword evidence="3" id="KW-1185">Reference proteome</keyword>
<keyword evidence="1" id="KW-0812">Transmembrane</keyword>
<organism evidence="2 3">
    <name type="scientific">Halioglobus maricola</name>
    <dbReference type="NCBI Taxonomy" id="2601894"/>
    <lineage>
        <taxon>Bacteria</taxon>
        <taxon>Pseudomonadati</taxon>
        <taxon>Pseudomonadota</taxon>
        <taxon>Gammaproteobacteria</taxon>
        <taxon>Cellvibrionales</taxon>
        <taxon>Halieaceae</taxon>
        <taxon>Halioglobus</taxon>
    </lineage>
</organism>
<protein>
    <submittedName>
        <fullName evidence="2">Transcriptional regulator</fullName>
    </submittedName>
</protein>
<accession>A0A5P9NNN2</accession>
<sequence>MLLETGRVVAVEDDSVWVETIRRTTCGTCAAKSGCGHGVMNRISEGHRSLIRALPGKIHPQQCAVDDEVQISIPEEVILRGSVVVYIVPVVSMLALAAAGAALGGDAGSAIGALAGLAAGVGLVRLHANRHRQDDSFQPVLEDILSPSAQAVSLD</sequence>
<dbReference type="Proteomes" id="UP000326287">
    <property type="component" value="Chromosome"/>
</dbReference>
<keyword evidence="1" id="KW-0472">Membrane</keyword>
<feature type="transmembrane region" description="Helical" evidence="1">
    <location>
        <begin position="83"/>
        <end position="103"/>
    </location>
</feature>
<name>A0A5P9NNN2_9GAMM</name>
<proteinExistence type="predicted"/>
<dbReference type="KEGG" id="halc:EY643_13095"/>
<dbReference type="Pfam" id="PF04246">
    <property type="entry name" value="RseC_MucC"/>
    <property type="match status" value="1"/>
</dbReference>